<sequence length="329" mass="36784">MLLSHLKNNGKLSKAIVLTLALSSLLACGVDISNNHTSGAIPSGEQIQIAQNTLPRNISEAVLRDASVRSRVQVSDLKISQVTQTTFSNRCIFEFKKGCTKEYKPIQGWVVVVQVKEQSWTYHVSQSSQIVIEPNINFFNASQLPRNIASKVLNDVANRSGVNRNSLRIYSSTSKIFSNSCVFNFGEVCAEIYQPVEGWVVVVKVKEESWTYHVNKSGSQIVIDQKIKANEGSPLPEKIAEKVLNDAYQRSRLQTIGIRITRTVQKTFSNSCVFNFGEICTQQYDPVEGWAVVLKVNNQFWTYHVDRTGSRIVLDPKVIGDRGLVTGDR</sequence>
<dbReference type="RefSeq" id="WP_193943132.1">
    <property type="nucleotide sequence ID" value="NZ_JADEWB010000080.1"/>
</dbReference>
<proteinExistence type="predicted"/>
<dbReference type="EMBL" id="JADEWB010000080">
    <property type="protein sequence ID" value="MBE9237158.1"/>
    <property type="molecule type" value="Genomic_DNA"/>
</dbReference>
<feature type="chain" id="PRO_5045597567" description="PepSY domain-containing protein" evidence="1">
    <location>
        <begin position="30"/>
        <end position="329"/>
    </location>
</feature>
<protein>
    <recommendedName>
        <fullName evidence="4">PepSY domain-containing protein</fullName>
    </recommendedName>
</protein>
<keyword evidence="3" id="KW-1185">Reference proteome</keyword>
<evidence type="ECO:0000313" key="3">
    <source>
        <dbReference type="Proteomes" id="UP000606776"/>
    </source>
</evidence>
<feature type="signal peptide" evidence="1">
    <location>
        <begin position="1"/>
        <end position="29"/>
    </location>
</feature>
<evidence type="ECO:0000256" key="1">
    <source>
        <dbReference type="SAM" id="SignalP"/>
    </source>
</evidence>
<gene>
    <name evidence="2" type="ORF">IQ227_14255</name>
</gene>
<accession>A0ABR9VF79</accession>
<keyword evidence="1" id="KW-0732">Signal</keyword>
<dbReference type="PROSITE" id="PS51257">
    <property type="entry name" value="PROKAR_LIPOPROTEIN"/>
    <property type="match status" value="1"/>
</dbReference>
<dbReference type="Proteomes" id="UP000606776">
    <property type="component" value="Unassembled WGS sequence"/>
</dbReference>
<organism evidence="2 3">
    <name type="scientific">Sphaerospermopsis aphanizomenoides LEGE 00250</name>
    <dbReference type="NCBI Taxonomy" id="2777972"/>
    <lineage>
        <taxon>Bacteria</taxon>
        <taxon>Bacillati</taxon>
        <taxon>Cyanobacteriota</taxon>
        <taxon>Cyanophyceae</taxon>
        <taxon>Nostocales</taxon>
        <taxon>Aphanizomenonaceae</taxon>
        <taxon>Sphaerospermopsis</taxon>
        <taxon>Sphaerospermopsis aphanizomenoides</taxon>
    </lineage>
</organism>
<reference evidence="2 3" key="1">
    <citation type="submission" date="2020-10" db="EMBL/GenBank/DDBJ databases">
        <authorList>
            <person name="Castelo-Branco R."/>
            <person name="Eusebio N."/>
            <person name="Adriana R."/>
            <person name="Vieira A."/>
            <person name="Brugerolle De Fraissinette N."/>
            <person name="Rezende De Castro R."/>
            <person name="Schneider M.P."/>
            <person name="Vasconcelos V."/>
            <person name="Leao P.N."/>
        </authorList>
    </citation>
    <scope>NUCLEOTIDE SEQUENCE [LARGE SCALE GENOMIC DNA]</scope>
    <source>
        <strain evidence="2 3">LEGE 00250</strain>
    </source>
</reference>
<evidence type="ECO:0008006" key="4">
    <source>
        <dbReference type="Google" id="ProtNLM"/>
    </source>
</evidence>
<name>A0ABR9VF79_9CYAN</name>
<evidence type="ECO:0000313" key="2">
    <source>
        <dbReference type="EMBL" id="MBE9237158.1"/>
    </source>
</evidence>
<comment type="caution">
    <text evidence="2">The sequence shown here is derived from an EMBL/GenBank/DDBJ whole genome shotgun (WGS) entry which is preliminary data.</text>
</comment>